<dbReference type="OrthoDB" id="9836003at2"/>
<dbReference type="RefSeq" id="WP_037449180.1">
    <property type="nucleotide sequence ID" value="NZ_AVFL01000004.1"/>
</dbReference>
<organism evidence="2 3">
    <name type="scientific">Skermanella stibiiresistens SB22</name>
    <dbReference type="NCBI Taxonomy" id="1385369"/>
    <lineage>
        <taxon>Bacteria</taxon>
        <taxon>Pseudomonadati</taxon>
        <taxon>Pseudomonadota</taxon>
        <taxon>Alphaproteobacteria</taxon>
        <taxon>Rhodospirillales</taxon>
        <taxon>Azospirillaceae</taxon>
        <taxon>Skermanella</taxon>
    </lineage>
</organism>
<keyword evidence="1" id="KW-0812">Transmembrane</keyword>
<evidence type="ECO:0000256" key="1">
    <source>
        <dbReference type="SAM" id="Phobius"/>
    </source>
</evidence>
<keyword evidence="1" id="KW-0472">Membrane</keyword>
<comment type="caution">
    <text evidence="2">The sequence shown here is derived from an EMBL/GenBank/DDBJ whole genome shotgun (WGS) entry which is preliminary data.</text>
</comment>
<dbReference type="EMBL" id="AVFL01000004">
    <property type="protein sequence ID" value="EWY41517.1"/>
    <property type="molecule type" value="Genomic_DNA"/>
</dbReference>
<keyword evidence="3" id="KW-1185">Reference proteome</keyword>
<proteinExistence type="predicted"/>
<evidence type="ECO:0000313" key="2">
    <source>
        <dbReference type="EMBL" id="EWY41517.1"/>
    </source>
</evidence>
<dbReference type="Proteomes" id="UP000019486">
    <property type="component" value="Unassembled WGS sequence"/>
</dbReference>
<dbReference type="STRING" id="1385369.N825_28055"/>
<accession>W9H9X7</accession>
<sequence>MRAFIPCVPGISRQSEDGVGKLLSHRIGDSSVSHQPITLRSALEACGREPVSTAHRLMALPAEVAVQDLSDMLVNFRIDGVRCPEPEKYARKALKRAGLEFGLNPFATDYGHSATALLGIAVLGILLAFPTWML</sequence>
<protein>
    <submittedName>
        <fullName evidence="2">Uncharacterized protein</fullName>
    </submittedName>
</protein>
<feature type="transmembrane region" description="Helical" evidence="1">
    <location>
        <begin position="110"/>
        <end position="129"/>
    </location>
</feature>
<evidence type="ECO:0000313" key="3">
    <source>
        <dbReference type="Proteomes" id="UP000019486"/>
    </source>
</evidence>
<reference evidence="2 3" key="1">
    <citation type="submission" date="2013-08" db="EMBL/GenBank/DDBJ databases">
        <title>The genome sequence of Skermanella stibiiresistens.</title>
        <authorList>
            <person name="Zhu W."/>
            <person name="Wang G."/>
        </authorList>
    </citation>
    <scope>NUCLEOTIDE SEQUENCE [LARGE SCALE GENOMIC DNA]</scope>
    <source>
        <strain evidence="2 3">SB22</strain>
    </source>
</reference>
<keyword evidence="1" id="KW-1133">Transmembrane helix</keyword>
<name>W9H9X7_9PROT</name>
<dbReference type="AlphaFoldDB" id="W9H9X7"/>
<gene>
    <name evidence="2" type="ORF">N825_28055</name>
</gene>